<proteinExistence type="predicted"/>
<evidence type="ECO:0000313" key="3">
    <source>
        <dbReference type="Proteomes" id="UP000474296"/>
    </source>
</evidence>
<dbReference type="SUPFAM" id="SSF63825">
    <property type="entry name" value="YWTD domain"/>
    <property type="match status" value="1"/>
</dbReference>
<sequence>MKKRLTLVFLLITCATSLYSQVKVGDNPDQIDNASILELESADRVFVLTRVTDAQMNAITPLNGAMVYNIDLDCIFQYVNSAWTSLCGALTNETVTTVVDNSDGTFTYTNEDNIAVIIEKARFIDNGDGTFTFNNGGAPVAIDTNNVLTTFALNADGRTLEYTDENGALTSVNLETIIDNFETNTSVAVDAAAGNLFYVDENGVTNTIDLGALVAAQESLTVFALNADGKTLEYTAEDGLTTTIDLETIIDNFETNTSVAVDAAGGNLFYVDEDGVTNTVDLAALIAAQETLTIFSLNADGKTLEYTDEDGVLNSVDLETVINNFETNTSLTVDATAGTLTYNDENGTANIVDLTALVAAQEATTVLSATGSTLTYTDENGLDTNITNITRSVNGINPTADGNVTLGVGDITGLDLTAADASITVTNGAGATLTNSNIQVSDGGITTAKLADDAVTAVKINGDVAGSGLTQNASGALDVDFAAIAGAISGDATISPAGVLDLTNGAVETDEIADDAVTATKINADVAGSGLTQNVGTGALEVDVSSLTGDGDITSTDLTVTGGTDATFTDVTLEIAAGAVGTTELADDAVTTAKILDANVTTAKLADDSVTATKINADVAGSGLTQNVGTGALEVDVSSLTGDGDITSTDLTVTGGTDATFTVVTLEIAAGAVSTTELADDAVTTAKILDANVTTAKLADDSVTATKINADVAGSGLTQNVGTGALEVDVSSLTGDGDITSTDLTVTGGTDATFTDVTLEIAAGAVGTTELADDAVTTAKILDGNVTTAKIADDAITTAKILDANVTTAKLADDSVTATKINADVAGSGLTQNVGTGALEVDVSSLTGDGDITSTDLTVTGGTDATFTDVTLEIAAGAVGTTELADDAVTTAKVLDGNVTTTKILDNNVTLSKIVDGGADQVLTTDGTGNPQWEDKTDLEHTGTAGSVFFASDADGTPTENNAQFFYDETNTRLFLGPRLVTGINNELNVNGSTRTGGLNNSDGTVNLPSYRFTDDSNTGMFRPAADQLGFTAGGAEGMRIKATQEIQLAGYGEDNTDTQVTAAKQPDAGLAVDTAGNVIEVPTVFATGKVASAGGGTIFNATAVRNSLGNYTVSWTPDIGTNYIIQLSQPGRGGAGNDDPGISYNNQLGTSFDVIIGDNDNGGTARARYDSEFMFTIIRVPGF</sequence>
<keyword evidence="3" id="KW-1185">Reference proteome</keyword>
<dbReference type="Proteomes" id="UP000474296">
    <property type="component" value="Unassembled WGS sequence"/>
</dbReference>
<feature type="signal peptide" evidence="1">
    <location>
        <begin position="1"/>
        <end position="20"/>
    </location>
</feature>
<dbReference type="AlphaFoldDB" id="A0A6M0CL59"/>
<keyword evidence="1" id="KW-0732">Signal</keyword>
<name>A0A6M0CL59_9FLAO</name>
<accession>A0A6M0CL59</accession>
<dbReference type="RefSeq" id="WP_164033290.1">
    <property type="nucleotide sequence ID" value="NZ_JAABOQ010000006.1"/>
</dbReference>
<evidence type="ECO:0000256" key="1">
    <source>
        <dbReference type="SAM" id="SignalP"/>
    </source>
</evidence>
<reference evidence="2 3" key="1">
    <citation type="submission" date="2020-01" db="EMBL/GenBank/DDBJ databases">
        <title>Spongiivirga citrea KCTC 32990T.</title>
        <authorList>
            <person name="Wang G."/>
        </authorList>
    </citation>
    <scope>NUCLEOTIDE SEQUENCE [LARGE SCALE GENOMIC DNA]</scope>
    <source>
        <strain evidence="2 3">KCTC 32990</strain>
    </source>
</reference>
<dbReference type="EMBL" id="JAABOQ010000006">
    <property type="protein sequence ID" value="NER18611.1"/>
    <property type="molecule type" value="Genomic_DNA"/>
</dbReference>
<evidence type="ECO:0000313" key="2">
    <source>
        <dbReference type="EMBL" id="NER18611.1"/>
    </source>
</evidence>
<comment type="caution">
    <text evidence="2">The sequence shown here is derived from an EMBL/GenBank/DDBJ whole genome shotgun (WGS) entry which is preliminary data.</text>
</comment>
<feature type="chain" id="PRO_5026905093" evidence="1">
    <location>
        <begin position="21"/>
        <end position="1184"/>
    </location>
</feature>
<gene>
    <name evidence="2" type="ORF">GWK10_15430</name>
</gene>
<protein>
    <submittedName>
        <fullName evidence="2">Uncharacterized protein</fullName>
    </submittedName>
</protein>
<organism evidence="2 3">
    <name type="scientific">Spongiivirga citrea</name>
    <dbReference type="NCBI Taxonomy" id="1481457"/>
    <lineage>
        <taxon>Bacteria</taxon>
        <taxon>Pseudomonadati</taxon>
        <taxon>Bacteroidota</taxon>
        <taxon>Flavobacteriia</taxon>
        <taxon>Flavobacteriales</taxon>
        <taxon>Flavobacteriaceae</taxon>
        <taxon>Spongiivirga</taxon>
    </lineage>
</organism>